<protein>
    <recommendedName>
        <fullName evidence="2">Peptidase M20 domain-containing protein 2</fullName>
    </recommendedName>
</protein>
<evidence type="ECO:0000313" key="4">
    <source>
        <dbReference type="EMBL" id="ORX71622.1"/>
    </source>
</evidence>
<dbReference type="FunFam" id="3.30.70.360:FF:000004">
    <property type="entry name" value="Peptidase M20 domain-containing protein 2"/>
    <property type="match status" value="1"/>
</dbReference>
<keyword evidence="4" id="KW-0378">Hydrolase</keyword>
<keyword evidence="5" id="KW-1185">Reference proteome</keyword>
<dbReference type="SUPFAM" id="SSF55031">
    <property type="entry name" value="Bacterial exopeptidase dimerisation domain"/>
    <property type="match status" value="1"/>
</dbReference>
<evidence type="ECO:0000256" key="1">
    <source>
        <dbReference type="ARBA" id="ARBA00006247"/>
    </source>
</evidence>
<dbReference type="SUPFAM" id="SSF53187">
    <property type="entry name" value="Zn-dependent exopeptidases"/>
    <property type="match status" value="1"/>
</dbReference>
<name>A0A1Y1WDU4_9FUNG</name>
<dbReference type="EMBL" id="MCFD01000004">
    <property type="protein sequence ID" value="ORX71622.1"/>
    <property type="molecule type" value="Genomic_DNA"/>
</dbReference>
<comment type="similarity">
    <text evidence="1 2">Belongs to the peptidase M20A family.</text>
</comment>
<dbReference type="PIRSF" id="PIRSF037226">
    <property type="entry name" value="Amidohydrolase_ACY1L2_prd"/>
    <property type="match status" value="1"/>
</dbReference>
<dbReference type="GeneID" id="63803788"/>
<dbReference type="Pfam" id="PF07687">
    <property type="entry name" value="M20_dimer"/>
    <property type="match status" value="1"/>
</dbReference>
<dbReference type="NCBIfam" id="TIGR01891">
    <property type="entry name" value="amidohydrolases"/>
    <property type="match status" value="1"/>
</dbReference>
<dbReference type="Gene3D" id="3.30.70.360">
    <property type="match status" value="1"/>
</dbReference>
<dbReference type="InterPro" id="IPR052030">
    <property type="entry name" value="Peptidase_M20/M20A_hydrolases"/>
</dbReference>
<proteinExistence type="inferred from homology"/>
<dbReference type="Proteomes" id="UP000193922">
    <property type="component" value="Unassembled WGS sequence"/>
</dbReference>
<sequence>MDTAVDIIKHVIAEANADLREISLSIHANPELSFKEFHAHKLLTEFLENRGYTVERTVAGLETAFVATYVSPAGPDGLHLGFCSEYDALPEIGHACGHNLIAISGVASFMALTAAIDELKIAGTVKLFGTPAEEGGGGKIFMHKAGVFDGTDALLMLHPGGGFDMGGYSGAWHSHAIQSLNIEYFGKSSHSALAPWMGVNAGSAAVIAMNALGVMREQLHPTWRVHAIIESGGKANNVVPDYAKISCGFRAFTGAELETLRGMMLKVFEAGAIATGCTHKITMDHELLDNIDNPVLGGYYEELMQAKYKVPPFHEDVGGSTDFGNLSHDFISLHGIFPLVGVKAPPHSAPFADAAKTESAHENALFAAETNARTALRCLLDPEFWAAAQKSFKERKPPGSPTV</sequence>
<dbReference type="GO" id="GO:0016805">
    <property type="term" value="F:dipeptidase activity"/>
    <property type="evidence" value="ECO:0007669"/>
    <property type="project" value="InterPro"/>
</dbReference>
<comment type="caution">
    <text evidence="4">The sequence shown here is derived from an EMBL/GenBank/DDBJ whole genome shotgun (WGS) entry which is preliminary data.</text>
</comment>
<evidence type="ECO:0000313" key="5">
    <source>
        <dbReference type="Proteomes" id="UP000193922"/>
    </source>
</evidence>
<dbReference type="CDD" id="cd05672">
    <property type="entry name" value="M20_ACY1L2-like"/>
    <property type="match status" value="1"/>
</dbReference>
<evidence type="ECO:0000256" key="2">
    <source>
        <dbReference type="PIRNR" id="PIRNR037226"/>
    </source>
</evidence>
<dbReference type="RefSeq" id="XP_040745137.1">
    <property type="nucleotide sequence ID" value="XM_040887140.1"/>
</dbReference>
<reference evidence="4 5" key="1">
    <citation type="submission" date="2016-07" db="EMBL/GenBank/DDBJ databases">
        <title>Pervasive Adenine N6-methylation of Active Genes in Fungi.</title>
        <authorList>
            <consortium name="DOE Joint Genome Institute"/>
            <person name="Mondo S.J."/>
            <person name="Dannebaum R.O."/>
            <person name="Kuo R.C."/>
            <person name="Labutti K."/>
            <person name="Haridas S."/>
            <person name="Kuo A."/>
            <person name="Salamov A."/>
            <person name="Ahrendt S.R."/>
            <person name="Lipzen A."/>
            <person name="Sullivan W."/>
            <person name="Andreopoulos W.B."/>
            <person name="Clum A."/>
            <person name="Lindquist E."/>
            <person name="Daum C."/>
            <person name="Ramamoorthy G.K."/>
            <person name="Gryganskyi A."/>
            <person name="Culley D."/>
            <person name="Magnuson J.K."/>
            <person name="James T.Y."/>
            <person name="O'Malley M.A."/>
            <person name="Stajich J.E."/>
            <person name="Spatafora J.W."/>
            <person name="Visel A."/>
            <person name="Grigoriev I.V."/>
        </authorList>
    </citation>
    <scope>NUCLEOTIDE SEQUENCE [LARGE SCALE GENOMIC DNA]</scope>
    <source>
        <strain evidence="4 5">ATCC 12442</strain>
    </source>
</reference>
<dbReference type="AlphaFoldDB" id="A0A1Y1WDU4"/>
<dbReference type="PANTHER" id="PTHR30575:SF0">
    <property type="entry name" value="XAA-ARG DIPEPTIDASE"/>
    <property type="match status" value="1"/>
</dbReference>
<dbReference type="InterPro" id="IPR036264">
    <property type="entry name" value="Bact_exopeptidase_dim_dom"/>
</dbReference>
<dbReference type="InterPro" id="IPR011650">
    <property type="entry name" value="Peptidase_M20_dimer"/>
</dbReference>
<dbReference type="InterPro" id="IPR017144">
    <property type="entry name" value="Xaa-Arg_dipeptidase"/>
</dbReference>
<dbReference type="InterPro" id="IPR002933">
    <property type="entry name" value="Peptidase_M20"/>
</dbReference>
<gene>
    <name evidence="4" type="ORF">DL89DRAFT_266616</name>
</gene>
<dbReference type="PANTHER" id="PTHR30575">
    <property type="entry name" value="PEPTIDASE M20"/>
    <property type="match status" value="1"/>
</dbReference>
<dbReference type="Gene3D" id="3.40.630.10">
    <property type="entry name" value="Zn peptidases"/>
    <property type="match status" value="1"/>
</dbReference>
<dbReference type="Pfam" id="PF01546">
    <property type="entry name" value="Peptidase_M20"/>
    <property type="match status" value="1"/>
</dbReference>
<dbReference type="InterPro" id="IPR017439">
    <property type="entry name" value="Amidohydrolase"/>
</dbReference>
<dbReference type="OrthoDB" id="6119954at2759"/>
<evidence type="ECO:0000259" key="3">
    <source>
        <dbReference type="Pfam" id="PF07687"/>
    </source>
</evidence>
<organism evidence="4 5">
    <name type="scientific">Linderina pennispora</name>
    <dbReference type="NCBI Taxonomy" id="61395"/>
    <lineage>
        <taxon>Eukaryota</taxon>
        <taxon>Fungi</taxon>
        <taxon>Fungi incertae sedis</taxon>
        <taxon>Zoopagomycota</taxon>
        <taxon>Kickxellomycotina</taxon>
        <taxon>Kickxellomycetes</taxon>
        <taxon>Kickxellales</taxon>
        <taxon>Kickxellaceae</taxon>
        <taxon>Linderina</taxon>
    </lineage>
</organism>
<feature type="domain" description="Peptidase M20 dimerisation" evidence="3">
    <location>
        <begin position="179"/>
        <end position="270"/>
    </location>
</feature>
<dbReference type="STRING" id="61395.A0A1Y1WDU4"/>
<accession>A0A1Y1WDU4</accession>